<dbReference type="SMART" id="SM00202">
    <property type="entry name" value="SR"/>
    <property type="match status" value="1"/>
</dbReference>
<protein>
    <recommendedName>
        <fullName evidence="5">SRCR domain-containing protein</fullName>
    </recommendedName>
</protein>
<evidence type="ECO:0000256" key="3">
    <source>
        <dbReference type="ARBA" id="ARBA00023180"/>
    </source>
</evidence>
<keyword evidence="2" id="KW-0677">Repeat</keyword>
<reference evidence="6" key="1">
    <citation type="submission" date="2021-06" db="EMBL/GenBank/DDBJ databases">
        <authorList>
            <person name="Hodson N. C."/>
            <person name="Mongue J. A."/>
            <person name="Jaron S. K."/>
        </authorList>
    </citation>
    <scope>NUCLEOTIDE SEQUENCE</scope>
</reference>
<dbReference type="OrthoDB" id="536948at2759"/>
<dbReference type="InterPro" id="IPR001190">
    <property type="entry name" value="SRCR"/>
</dbReference>
<dbReference type="Pfam" id="PF00530">
    <property type="entry name" value="SRCR"/>
    <property type="match status" value="1"/>
</dbReference>
<evidence type="ECO:0000313" key="7">
    <source>
        <dbReference type="Proteomes" id="UP000708208"/>
    </source>
</evidence>
<comment type="caution">
    <text evidence="6">The sequence shown here is derived from an EMBL/GenBank/DDBJ whole genome shotgun (WGS) entry which is preliminary data.</text>
</comment>
<proteinExistence type="predicted"/>
<name>A0A8J2PCP1_9HEXA</name>
<accession>A0A8J2PCP1</accession>
<evidence type="ECO:0000313" key="6">
    <source>
        <dbReference type="EMBL" id="CAG7818427.1"/>
    </source>
</evidence>
<evidence type="ECO:0000259" key="5">
    <source>
        <dbReference type="PROSITE" id="PS50287"/>
    </source>
</evidence>
<sequence length="253" mass="28310">SAVIVITSFNVHVYRNIIQNPDSKYEIGSHMEDQSFELNCTYNWLGHSEERDIYYRVFDRKDRFNLAKIVYIPFLLNPTDPNTEIAMTMPLFVPKFSNSDLTVGGEVTGRETLTAGEYKVIRDISVRPGGHLQISFGATLKFLPSVGIMVGGKFLAEGFAHSEGSSVKFTLFDTGRLNATDAPVRLVGGRSRKEGRLQIRVGNTWGSVCNYGFDIQDAAVACRQMGLVLHPHNWLLESFETPQASPSEQILMR</sequence>
<dbReference type="InterPro" id="IPR053243">
    <property type="entry name" value="SJ_maturation_regulator"/>
</dbReference>
<dbReference type="PROSITE" id="PS50287">
    <property type="entry name" value="SRCR_2"/>
    <property type="match status" value="1"/>
</dbReference>
<feature type="non-terminal residue" evidence="6">
    <location>
        <position position="1"/>
    </location>
</feature>
<keyword evidence="1" id="KW-0732">Signal</keyword>
<dbReference type="EMBL" id="CAJVCH010420712">
    <property type="protein sequence ID" value="CAG7818427.1"/>
    <property type="molecule type" value="Genomic_DNA"/>
</dbReference>
<dbReference type="PANTHER" id="PTHR47653:SF1">
    <property type="entry name" value="DELETED IN MALIGNANT BRAIN TUMORS 1 PROTEIN"/>
    <property type="match status" value="1"/>
</dbReference>
<comment type="caution">
    <text evidence="4">Lacks conserved residue(s) required for the propagation of feature annotation.</text>
</comment>
<dbReference type="GO" id="GO:0016020">
    <property type="term" value="C:membrane"/>
    <property type="evidence" value="ECO:0007669"/>
    <property type="project" value="InterPro"/>
</dbReference>
<keyword evidence="3" id="KW-0325">Glycoprotein</keyword>
<evidence type="ECO:0000256" key="1">
    <source>
        <dbReference type="ARBA" id="ARBA00022729"/>
    </source>
</evidence>
<evidence type="ECO:0000256" key="2">
    <source>
        <dbReference type="ARBA" id="ARBA00022737"/>
    </source>
</evidence>
<dbReference type="Proteomes" id="UP000708208">
    <property type="component" value="Unassembled WGS sequence"/>
</dbReference>
<gene>
    <name evidence="6" type="ORF">AFUS01_LOCUS28933</name>
</gene>
<dbReference type="AlphaFoldDB" id="A0A8J2PCP1"/>
<feature type="non-terminal residue" evidence="6">
    <location>
        <position position="253"/>
    </location>
</feature>
<feature type="domain" description="SRCR" evidence="5">
    <location>
        <begin position="184"/>
        <end position="226"/>
    </location>
</feature>
<evidence type="ECO:0000256" key="4">
    <source>
        <dbReference type="PROSITE-ProRule" id="PRU00196"/>
    </source>
</evidence>
<organism evidence="6 7">
    <name type="scientific">Allacma fusca</name>
    <dbReference type="NCBI Taxonomy" id="39272"/>
    <lineage>
        <taxon>Eukaryota</taxon>
        <taxon>Metazoa</taxon>
        <taxon>Ecdysozoa</taxon>
        <taxon>Arthropoda</taxon>
        <taxon>Hexapoda</taxon>
        <taxon>Collembola</taxon>
        <taxon>Symphypleona</taxon>
        <taxon>Sminthuridae</taxon>
        <taxon>Allacma</taxon>
    </lineage>
</organism>
<dbReference type="GO" id="GO:0045217">
    <property type="term" value="P:cell-cell junction maintenance"/>
    <property type="evidence" value="ECO:0007669"/>
    <property type="project" value="TreeGrafter"/>
</dbReference>
<dbReference type="PANTHER" id="PTHR47653">
    <property type="entry name" value="PROTEIN BARK BEETLE"/>
    <property type="match status" value="1"/>
</dbReference>
<dbReference type="PROSITE" id="PS00420">
    <property type="entry name" value="SRCR_1"/>
    <property type="match status" value="1"/>
</dbReference>
<keyword evidence="7" id="KW-1185">Reference proteome</keyword>